<dbReference type="Proteomes" id="UP000015106">
    <property type="component" value="Chromosome 1"/>
</dbReference>
<accession>A0A8R7K1P6</accession>
<name>A0A8R7K1P6_TRIUA</name>
<evidence type="ECO:0000313" key="2">
    <source>
        <dbReference type="EnsemblPlants" id="TuG1812G0100003403.01.T01"/>
    </source>
</evidence>
<reference evidence="3" key="1">
    <citation type="journal article" date="2013" name="Nature">
        <title>Draft genome of the wheat A-genome progenitor Triticum urartu.</title>
        <authorList>
            <person name="Ling H.Q."/>
            <person name="Zhao S."/>
            <person name="Liu D."/>
            <person name="Wang J."/>
            <person name="Sun H."/>
            <person name="Zhang C."/>
            <person name="Fan H."/>
            <person name="Li D."/>
            <person name="Dong L."/>
            <person name="Tao Y."/>
            <person name="Gao C."/>
            <person name="Wu H."/>
            <person name="Li Y."/>
            <person name="Cui Y."/>
            <person name="Guo X."/>
            <person name="Zheng S."/>
            <person name="Wang B."/>
            <person name="Yu K."/>
            <person name="Liang Q."/>
            <person name="Yang W."/>
            <person name="Lou X."/>
            <person name="Chen J."/>
            <person name="Feng M."/>
            <person name="Jian J."/>
            <person name="Zhang X."/>
            <person name="Luo G."/>
            <person name="Jiang Y."/>
            <person name="Liu J."/>
            <person name="Wang Z."/>
            <person name="Sha Y."/>
            <person name="Zhang B."/>
            <person name="Wu H."/>
            <person name="Tang D."/>
            <person name="Shen Q."/>
            <person name="Xue P."/>
            <person name="Zou S."/>
            <person name="Wang X."/>
            <person name="Liu X."/>
            <person name="Wang F."/>
            <person name="Yang Y."/>
            <person name="An X."/>
            <person name="Dong Z."/>
            <person name="Zhang K."/>
            <person name="Zhang X."/>
            <person name="Luo M.C."/>
            <person name="Dvorak J."/>
            <person name="Tong Y."/>
            <person name="Wang J."/>
            <person name="Yang H."/>
            <person name="Li Z."/>
            <person name="Wang D."/>
            <person name="Zhang A."/>
            <person name="Wang J."/>
        </authorList>
    </citation>
    <scope>NUCLEOTIDE SEQUENCE</scope>
    <source>
        <strain evidence="3">cv. G1812</strain>
    </source>
</reference>
<dbReference type="AlphaFoldDB" id="A0A8R7K1P6"/>
<dbReference type="EnsemblPlants" id="TuG1812G0100003403.01.T01">
    <property type="protein sequence ID" value="TuG1812G0100003403.01.T01"/>
    <property type="gene ID" value="TuG1812G0100003403.01"/>
</dbReference>
<feature type="domain" description="Reverse transcriptase zinc-binding" evidence="1">
    <location>
        <begin position="2"/>
        <end position="56"/>
    </location>
</feature>
<sequence length="102" mass="11796">MAPRVQTFAWRLLRKALPTGKRASKFSKHIDENCSRCGNTEDEMHFFLCPFSKATWFCSPWFIKTEILAAVNHSIPNMIQTLLNSGQPQINLSNLYTFLWCV</sequence>
<keyword evidence="3" id="KW-1185">Reference proteome</keyword>
<protein>
    <recommendedName>
        <fullName evidence="1">Reverse transcriptase zinc-binding domain-containing protein</fullName>
    </recommendedName>
</protein>
<proteinExistence type="predicted"/>
<dbReference type="InterPro" id="IPR026960">
    <property type="entry name" value="RVT-Znf"/>
</dbReference>
<organism evidence="2 3">
    <name type="scientific">Triticum urartu</name>
    <name type="common">Red wild einkorn</name>
    <name type="synonym">Crithodium urartu</name>
    <dbReference type="NCBI Taxonomy" id="4572"/>
    <lineage>
        <taxon>Eukaryota</taxon>
        <taxon>Viridiplantae</taxon>
        <taxon>Streptophyta</taxon>
        <taxon>Embryophyta</taxon>
        <taxon>Tracheophyta</taxon>
        <taxon>Spermatophyta</taxon>
        <taxon>Magnoliopsida</taxon>
        <taxon>Liliopsida</taxon>
        <taxon>Poales</taxon>
        <taxon>Poaceae</taxon>
        <taxon>BOP clade</taxon>
        <taxon>Pooideae</taxon>
        <taxon>Triticodae</taxon>
        <taxon>Triticeae</taxon>
        <taxon>Triticinae</taxon>
        <taxon>Triticum</taxon>
    </lineage>
</organism>
<reference evidence="2" key="3">
    <citation type="submission" date="2022-06" db="UniProtKB">
        <authorList>
            <consortium name="EnsemblPlants"/>
        </authorList>
    </citation>
    <scope>IDENTIFICATION</scope>
</reference>
<dbReference type="Gramene" id="TuG1812G0100003403.01.T01">
    <property type="protein sequence ID" value="TuG1812G0100003403.01.T01"/>
    <property type="gene ID" value="TuG1812G0100003403.01"/>
</dbReference>
<reference evidence="2" key="2">
    <citation type="submission" date="2018-03" db="EMBL/GenBank/DDBJ databases">
        <title>The Triticum urartu genome reveals the dynamic nature of wheat genome evolution.</title>
        <authorList>
            <person name="Ling H."/>
            <person name="Ma B."/>
            <person name="Shi X."/>
            <person name="Liu H."/>
            <person name="Dong L."/>
            <person name="Sun H."/>
            <person name="Cao Y."/>
            <person name="Gao Q."/>
            <person name="Zheng S."/>
            <person name="Li Y."/>
            <person name="Yu Y."/>
            <person name="Du H."/>
            <person name="Qi M."/>
            <person name="Li Y."/>
            <person name="Yu H."/>
            <person name="Cui Y."/>
            <person name="Wang N."/>
            <person name="Chen C."/>
            <person name="Wu H."/>
            <person name="Zhao Y."/>
            <person name="Zhang J."/>
            <person name="Li Y."/>
            <person name="Zhou W."/>
            <person name="Zhang B."/>
            <person name="Hu W."/>
            <person name="Eijk M."/>
            <person name="Tang J."/>
            <person name="Witsenboer H."/>
            <person name="Zhao S."/>
            <person name="Li Z."/>
            <person name="Zhang A."/>
            <person name="Wang D."/>
            <person name="Liang C."/>
        </authorList>
    </citation>
    <scope>NUCLEOTIDE SEQUENCE [LARGE SCALE GENOMIC DNA]</scope>
    <source>
        <strain evidence="2">cv. G1812</strain>
    </source>
</reference>
<dbReference type="Pfam" id="PF13966">
    <property type="entry name" value="zf-RVT"/>
    <property type="match status" value="1"/>
</dbReference>
<evidence type="ECO:0000259" key="1">
    <source>
        <dbReference type="Pfam" id="PF13966"/>
    </source>
</evidence>
<evidence type="ECO:0000313" key="3">
    <source>
        <dbReference type="Proteomes" id="UP000015106"/>
    </source>
</evidence>